<keyword evidence="2" id="KW-0812">Transmembrane</keyword>
<dbReference type="CDD" id="cd00130">
    <property type="entry name" value="PAS"/>
    <property type="match status" value="1"/>
</dbReference>
<dbReference type="SUPFAM" id="SSF55785">
    <property type="entry name" value="PYP-like sensor domain (PAS domain)"/>
    <property type="match status" value="1"/>
</dbReference>
<dbReference type="Pfam" id="PF13487">
    <property type="entry name" value="HD_5"/>
    <property type="match status" value="1"/>
</dbReference>
<keyword evidence="6" id="KW-1185">Reference proteome</keyword>
<keyword evidence="2" id="KW-0472">Membrane</keyword>
<dbReference type="InterPro" id="IPR052020">
    <property type="entry name" value="Cyclic_di-GMP/3'3'-cGAMP_PDE"/>
</dbReference>
<reference evidence="5" key="1">
    <citation type="submission" date="2023-09" db="EMBL/GenBank/DDBJ databases">
        <authorList>
            <consortium name="CW5 consortium"/>
            <person name="Lu C.-W."/>
        </authorList>
    </citation>
    <scope>NUCLEOTIDE SEQUENCE</scope>
    <source>
        <strain evidence="5">KPS</strain>
    </source>
</reference>
<evidence type="ECO:0000313" key="5">
    <source>
        <dbReference type="EMBL" id="WMW66812.1"/>
    </source>
</evidence>
<evidence type="ECO:0000259" key="4">
    <source>
        <dbReference type="PROSITE" id="PS51832"/>
    </source>
</evidence>
<dbReference type="InterPro" id="IPR035965">
    <property type="entry name" value="PAS-like_dom_sf"/>
</dbReference>
<dbReference type="SUPFAM" id="SSF109604">
    <property type="entry name" value="HD-domain/PDEase-like"/>
    <property type="match status" value="1"/>
</dbReference>
<evidence type="ECO:0000313" key="6">
    <source>
        <dbReference type="Proteomes" id="UP001180616"/>
    </source>
</evidence>
<evidence type="ECO:0000256" key="2">
    <source>
        <dbReference type="SAM" id="Phobius"/>
    </source>
</evidence>
<dbReference type="NCBIfam" id="TIGR00229">
    <property type="entry name" value="sensory_box"/>
    <property type="match status" value="1"/>
</dbReference>
<dbReference type="Gene3D" id="3.30.450.20">
    <property type="entry name" value="PAS domain"/>
    <property type="match status" value="1"/>
</dbReference>
<evidence type="ECO:0000256" key="1">
    <source>
        <dbReference type="SAM" id="MobiDB-lite"/>
    </source>
</evidence>
<proteinExistence type="predicted"/>
<dbReference type="Pfam" id="PF08448">
    <property type="entry name" value="PAS_4"/>
    <property type="match status" value="1"/>
</dbReference>
<dbReference type="InterPro" id="IPR013656">
    <property type="entry name" value="PAS_4"/>
</dbReference>
<dbReference type="Proteomes" id="UP001180616">
    <property type="component" value="Chromosome"/>
</dbReference>
<dbReference type="PANTHER" id="PTHR45228:SF4">
    <property type="entry name" value="LIPOPROTEIN"/>
    <property type="match status" value="1"/>
</dbReference>
<feature type="transmembrane region" description="Helical" evidence="2">
    <location>
        <begin position="22"/>
        <end position="43"/>
    </location>
</feature>
<sequence>MAENSASTGTPDRDRPAGRSRLLWFGIVVLGVTVAAATVGAYWNISDARHKLEADIAQRQSVLTLARVESVNLWLDSMTEQGARLINADLFRLFASEVNQLDGDVGLLLNKPGQGPGQDADKAPQSGKNGGKPGATQGAGAGDDDISQLAAQLPLMRNLLREFVTYSDFVSGRIVNTRAQTYISTDATPVPLNEDQQAAIRTVLETGRMRFSHARSTQTGLVLDLFMPILPPQFEAATGARPVAVLMLSKIISGKVGEFLAASPLVEKGQVSRLVQRTPRGFEEIAPSAQEGLKNVPPPAFAETGDLPFMRRASVDGGTQVYSTGRKVPNLEWWTVEEIPADLALARLAERERTVVGLAVLCTLLLVVMLASLWWWLVGREQREIARDFKALFEVIDDQKQLLDGINSAMTHPVSLTDDQSVFQYVNRAFARAVGRSPEELLGMDMQAVFGFDTARRITAPDAQVLMGGDPATVNEVVYLQSRKRHFQIVKAPLFGPDGRQVRGVVSVFHDITDLVEAQERNRRVVQQTIDALVRAIEQTDPYLAGHSRLMGLAASLTARAMGLGERDVATVEAAANLSQVGKMFVPRDILNKPGKLTAQEKQEMERHVEYARDVLSSIEFDLPVLPAIIQMNERQDGKGYPEGLAGEQISAHARILAVTNAFCAMLRPRSYRPALPLEKVLDALESQTDSYDVKVVHALRDVLDTPAGERLMGQIGGPAAGGANSEA</sequence>
<organism evidence="5 6">
    <name type="scientific">Nitratidesulfovibrio liaohensis</name>
    <dbReference type="NCBI Taxonomy" id="2604158"/>
    <lineage>
        <taxon>Bacteria</taxon>
        <taxon>Pseudomonadati</taxon>
        <taxon>Thermodesulfobacteriota</taxon>
        <taxon>Desulfovibrionia</taxon>
        <taxon>Desulfovibrionales</taxon>
        <taxon>Desulfovibrionaceae</taxon>
        <taxon>Nitratidesulfovibrio</taxon>
    </lineage>
</organism>
<dbReference type="InterPro" id="IPR037522">
    <property type="entry name" value="HD_GYP_dom"/>
</dbReference>
<feature type="compositionally biased region" description="Gly residues" evidence="1">
    <location>
        <begin position="128"/>
        <end position="141"/>
    </location>
</feature>
<name>A0ABY9R5A7_9BACT</name>
<dbReference type="RefSeq" id="WP_309542671.1">
    <property type="nucleotide sequence ID" value="NZ_CP133659.1"/>
</dbReference>
<dbReference type="PROSITE" id="PS50112">
    <property type="entry name" value="PAS"/>
    <property type="match status" value="1"/>
</dbReference>
<dbReference type="Gene3D" id="1.10.3210.10">
    <property type="entry name" value="Hypothetical protein af1432"/>
    <property type="match status" value="1"/>
</dbReference>
<dbReference type="CDD" id="cd00077">
    <property type="entry name" value="HDc"/>
    <property type="match status" value="1"/>
</dbReference>
<dbReference type="PROSITE" id="PS51832">
    <property type="entry name" value="HD_GYP"/>
    <property type="match status" value="1"/>
</dbReference>
<feature type="domain" description="PAS" evidence="3">
    <location>
        <begin position="398"/>
        <end position="443"/>
    </location>
</feature>
<feature type="region of interest" description="Disordered" evidence="1">
    <location>
        <begin position="107"/>
        <end position="143"/>
    </location>
</feature>
<keyword evidence="2" id="KW-1133">Transmembrane helix</keyword>
<dbReference type="SMART" id="SM00091">
    <property type="entry name" value="PAS"/>
    <property type="match status" value="1"/>
</dbReference>
<feature type="transmembrane region" description="Helical" evidence="2">
    <location>
        <begin position="355"/>
        <end position="377"/>
    </location>
</feature>
<dbReference type="InterPro" id="IPR000014">
    <property type="entry name" value="PAS"/>
</dbReference>
<accession>A0ABY9R5A7</accession>
<dbReference type="PANTHER" id="PTHR45228">
    <property type="entry name" value="CYCLIC DI-GMP PHOSPHODIESTERASE TM_0186-RELATED"/>
    <property type="match status" value="1"/>
</dbReference>
<feature type="domain" description="HD-GYP" evidence="4">
    <location>
        <begin position="522"/>
        <end position="716"/>
    </location>
</feature>
<evidence type="ECO:0000259" key="3">
    <source>
        <dbReference type="PROSITE" id="PS50112"/>
    </source>
</evidence>
<dbReference type="InterPro" id="IPR003607">
    <property type="entry name" value="HD/PDEase_dom"/>
</dbReference>
<protein>
    <submittedName>
        <fullName evidence="5">PAS domain-containing protein</fullName>
    </submittedName>
</protein>
<dbReference type="EMBL" id="CP133659">
    <property type="protein sequence ID" value="WMW66812.1"/>
    <property type="molecule type" value="Genomic_DNA"/>
</dbReference>
<gene>
    <name evidence="5" type="ORF">KPS_001428</name>
</gene>